<evidence type="ECO:0000256" key="2">
    <source>
        <dbReference type="ARBA" id="ARBA00022475"/>
    </source>
</evidence>
<dbReference type="EMBL" id="CP001804">
    <property type="protein sequence ID" value="ACY15045.1"/>
    <property type="molecule type" value="Genomic_DNA"/>
</dbReference>
<dbReference type="KEGG" id="hoh:Hoch_2509"/>
<dbReference type="RefSeq" id="WP_012827653.1">
    <property type="nucleotide sequence ID" value="NC_013440.1"/>
</dbReference>
<dbReference type="PANTHER" id="PTHR33908">
    <property type="entry name" value="MANNOSYLTRANSFERASE YKCB-RELATED"/>
    <property type="match status" value="1"/>
</dbReference>
<dbReference type="GO" id="GO:0016763">
    <property type="term" value="F:pentosyltransferase activity"/>
    <property type="evidence" value="ECO:0007669"/>
    <property type="project" value="TreeGrafter"/>
</dbReference>
<evidence type="ECO:0000256" key="3">
    <source>
        <dbReference type="ARBA" id="ARBA00022676"/>
    </source>
</evidence>
<dbReference type="InterPro" id="IPR038731">
    <property type="entry name" value="RgtA/B/C-like"/>
</dbReference>
<keyword evidence="11" id="KW-1185">Reference proteome</keyword>
<organism evidence="10 11">
    <name type="scientific">Haliangium ochraceum (strain DSM 14365 / JCM 11303 / SMP-2)</name>
    <dbReference type="NCBI Taxonomy" id="502025"/>
    <lineage>
        <taxon>Bacteria</taxon>
        <taxon>Pseudomonadati</taxon>
        <taxon>Myxococcota</taxon>
        <taxon>Polyangia</taxon>
        <taxon>Haliangiales</taxon>
        <taxon>Kofleriaceae</taxon>
        <taxon>Haliangium</taxon>
    </lineage>
</organism>
<dbReference type="AlphaFoldDB" id="D0LKJ7"/>
<evidence type="ECO:0000256" key="5">
    <source>
        <dbReference type="ARBA" id="ARBA00022692"/>
    </source>
</evidence>
<evidence type="ECO:0000256" key="1">
    <source>
        <dbReference type="ARBA" id="ARBA00004651"/>
    </source>
</evidence>
<feature type="domain" description="Glycosyltransferase RgtA/B/C/D-like" evidence="9">
    <location>
        <begin position="275"/>
        <end position="367"/>
    </location>
</feature>
<gene>
    <name evidence="10" type="ordered locus">Hoch_2509</name>
</gene>
<evidence type="ECO:0000313" key="11">
    <source>
        <dbReference type="Proteomes" id="UP000001880"/>
    </source>
</evidence>
<name>D0LKJ7_HALO1</name>
<feature type="transmembrane region" description="Helical" evidence="8">
    <location>
        <begin position="553"/>
        <end position="579"/>
    </location>
</feature>
<evidence type="ECO:0000259" key="9">
    <source>
        <dbReference type="Pfam" id="PF13231"/>
    </source>
</evidence>
<sequence length="730" mass="77655">MSSARRSNLLALAIALLAVVALLGARAALVPTPLERLAPGEGARGARGAQDEDGGDAGWVTLEGSWLFPRGGPYILGYETPGNARLYIDGRRVLAGAGQQSTRRVYEAGVRALRFEFERYDGGAADAADAADAVSGAGALDHLSETRLLWHPPGRRGPLEYVPPSSLAPEPPERADFGRWAGASPLDGLISALILALLVALALFWARASLARADRGALLWGALVLALALGVRLWDLGGAGQTWDEDVNWSAGRNYVSNWLALDFRPASWTWNYEHPPVMKYIAGIGAQWADGYGPARALSAAMMALACALLVGIGRRLYGLRVGVVAGVVAALSPHLVAHGKIVGHEAPSVLWWALGIWLALRAYDRPASASVPASDEDGAGQGVAARVLAGRLAVIGAVVGLAVFSRFVNGLLGVLVGGLLVLGAPRGQRWRTVGMGLGIAAPVAVLLGVALWPRLWDAPVTHLLEAWAKLRKPHSAEPFLGVITNTPPRVYFAVYLGATAPLGVLLAAGAWLARALVRGRREARASLTLLLWLAVPMLVALSPVRQDGVRYVMPCLLALAVMAAAGVDGVAAGLAAWRGWRTAVRARLFAALAMALGGYLLVVDARVHPYYLDYYGEHVGGPTGVAERSWFEVAWWGEGIADAIDYVNEHAKEGARVFKGCVEPGHLTWLRADLWPREARSAAAADWSVVYQPAWRDCPMPEDARLVHEVRAQGAPLVRVYRRGDGAQ</sequence>
<feature type="transmembrane region" description="Helical" evidence="8">
    <location>
        <begin position="217"/>
        <end position="234"/>
    </location>
</feature>
<feature type="transmembrane region" description="Helical" evidence="8">
    <location>
        <begin position="409"/>
        <end position="427"/>
    </location>
</feature>
<dbReference type="OrthoDB" id="9810951at2"/>
<dbReference type="HOGENOM" id="CLU_379375_0_0_7"/>
<accession>D0LKJ7</accession>
<dbReference type="STRING" id="502025.Hoch_2509"/>
<keyword evidence="7 8" id="KW-0472">Membrane</keyword>
<protein>
    <submittedName>
        <fullName evidence="10">4-amino-4-deoxy-L-arabinose transferase and related glycosyltransferase of PMT family-like protein</fullName>
    </submittedName>
</protein>
<evidence type="ECO:0000256" key="8">
    <source>
        <dbReference type="SAM" id="Phobius"/>
    </source>
</evidence>
<feature type="transmembrane region" description="Helical" evidence="8">
    <location>
        <begin position="296"/>
        <end position="314"/>
    </location>
</feature>
<feature type="transmembrane region" description="Helical" evidence="8">
    <location>
        <begin position="321"/>
        <end position="338"/>
    </location>
</feature>
<feature type="transmembrane region" description="Helical" evidence="8">
    <location>
        <begin position="434"/>
        <end position="454"/>
    </location>
</feature>
<evidence type="ECO:0000256" key="6">
    <source>
        <dbReference type="ARBA" id="ARBA00022989"/>
    </source>
</evidence>
<evidence type="ECO:0000313" key="10">
    <source>
        <dbReference type="EMBL" id="ACY15045.1"/>
    </source>
</evidence>
<dbReference type="Pfam" id="PF13231">
    <property type="entry name" value="PMT_2"/>
    <property type="match status" value="1"/>
</dbReference>
<dbReference type="PANTHER" id="PTHR33908:SF11">
    <property type="entry name" value="MEMBRANE PROTEIN"/>
    <property type="match status" value="1"/>
</dbReference>
<keyword evidence="5 8" id="KW-0812">Transmembrane</keyword>
<reference evidence="10 11" key="1">
    <citation type="journal article" date="2010" name="Stand. Genomic Sci.">
        <title>Complete genome sequence of Haliangium ochraceum type strain (SMP-2).</title>
        <authorList>
            <consortium name="US DOE Joint Genome Institute (JGI-PGF)"/>
            <person name="Ivanova N."/>
            <person name="Daum C."/>
            <person name="Lang E."/>
            <person name="Abt B."/>
            <person name="Kopitz M."/>
            <person name="Saunders E."/>
            <person name="Lapidus A."/>
            <person name="Lucas S."/>
            <person name="Glavina Del Rio T."/>
            <person name="Nolan M."/>
            <person name="Tice H."/>
            <person name="Copeland A."/>
            <person name="Cheng J.F."/>
            <person name="Chen F."/>
            <person name="Bruce D."/>
            <person name="Goodwin L."/>
            <person name="Pitluck S."/>
            <person name="Mavromatis K."/>
            <person name="Pati A."/>
            <person name="Mikhailova N."/>
            <person name="Chen A."/>
            <person name="Palaniappan K."/>
            <person name="Land M."/>
            <person name="Hauser L."/>
            <person name="Chang Y.J."/>
            <person name="Jeffries C.D."/>
            <person name="Detter J.C."/>
            <person name="Brettin T."/>
            <person name="Rohde M."/>
            <person name="Goker M."/>
            <person name="Bristow J."/>
            <person name="Markowitz V."/>
            <person name="Eisen J.A."/>
            <person name="Hugenholtz P."/>
            <person name="Kyrpides N.C."/>
            <person name="Klenk H.P."/>
        </authorList>
    </citation>
    <scope>NUCLEOTIDE SEQUENCE [LARGE SCALE GENOMIC DNA]</scope>
    <source>
        <strain evidence="11">DSM 14365 / CIP 107738 / JCM 11303 / AJ 13395 / SMP-2</strain>
    </source>
</reference>
<comment type="subcellular location">
    <subcellularLocation>
        <location evidence="1">Cell membrane</location>
        <topology evidence="1">Multi-pass membrane protein</topology>
    </subcellularLocation>
</comment>
<feature type="transmembrane region" description="Helical" evidence="8">
    <location>
        <begin position="527"/>
        <end position="547"/>
    </location>
</feature>
<keyword evidence="4 10" id="KW-0808">Transferase</keyword>
<feature type="transmembrane region" description="Helical" evidence="8">
    <location>
        <begin position="492"/>
        <end position="515"/>
    </location>
</feature>
<dbReference type="GO" id="GO:0005886">
    <property type="term" value="C:plasma membrane"/>
    <property type="evidence" value="ECO:0007669"/>
    <property type="project" value="UniProtKB-SubCell"/>
</dbReference>
<feature type="transmembrane region" description="Helical" evidence="8">
    <location>
        <begin position="188"/>
        <end position="205"/>
    </location>
</feature>
<dbReference type="GO" id="GO:0009103">
    <property type="term" value="P:lipopolysaccharide biosynthetic process"/>
    <property type="evidence" value="ECO:0007669"/>
    <property type="project" value="UniProtKB-ARBA"/>
</dbReference>
<evidence type="ECO:0000256" key="7">
    <source>
        <dbReference type="ARBA" id="ARBA00023136"/>
    </source>
</evidence>
<keyword evidence="2" id="KW-1003">Cell membrane</keyword>
<feature type="transmembrane region" description="Helical" evidence="8">
    <location>
        <begin position="586"/>
        <end position="604"/>
    </location>
</feature>
<proteinExistence type="predicted"/>
<keyword evidence="6 8" id="KW-1133">Transmembrane helix</keyword>
<dbReference type="Proteomes" id="UP000001880">
    <property type="component" value="Chromosome"/>
</dbReference>
<dbReference type="InterPro" id="IPR050297">
    <property type="entry name" value="LipidA_mod_glycosyltrf_83"/>
</dbReference>
<evidence type="ECO:0000256" key="4">
    <source>
        <dbReference type="ARBA" id="ARBA00022679"/>
    </source>
</evidence>
<keyword evidence="3" id="KW-0328">Glycosyltransferase</keyword>
<dbReference type="eggNOG" id="COG1807">
    <property type="taxonomic scope" value="Bacteria"/>
</dbReference>